<sequence length="99" mass="10730">MSPCLSTFPNLGAFCTCWSKAITASYGPVNVKLLIESLIFGKIKKSHGGRSGLNAGWMGHDIVFFAVCSSVGRYVIIKKRNETSDLVGVTCFKTSDFCN</sequence>
<evidence type="ECO:0000313" key="2">
    <source>
        <dbReference type="Proteomes" id="UP000299102"/>
    </source>
</evidence>
<protein>
    <submittedName>
        <fullName evidence="1">Uncharacterized protein</fullName>
    </submittedName>
</protein>
<comment type="caution">
    <text evidence="1">The sequence shown here is derived from an EMBL/GenBank/DDBJ whole genome shotgun (WGS) entry which is preliminary data.</text>
</comment>
<evidence type="ECO:0000313" key="1">
    <source>
        <dbReference type="EMBL" id="GBP15953.1"/>
    </source>
</evidence>
<organism evidence="1 2">
    <name type="scientific">Eumeta variegata</name>
    <name type="common">Bagworm moth</name>
    <name type="synonym">Eumeta japonica</name>
    <dbReference type="NCBI Taxonomy" id="151549"/>
    <lineage>
        <taxon>Eukaryota</taxon>
        <taxon>Metazoa</taxon>
        <taxon>Ecdysozoa</taxon>
        <taxon>Arthropoda</taxon>
        <taxon>Hexapoda</taxon>
        <taxon>Insecta</taxon>
        <taxon>Pterygota</taxon>
        <taxon>Neoptera</taxon>
        <taxon>Endopterygota</taxon>
        <taxon>Lepidoptera</taxon>
        <taxon>Glossata</taxon>
        <taxon>Ditrysia</taxon>
        <taxon>Tineoidea</taxon>
        <taxon>Psychidae</taxon>
        <taxon>Oiketicinae</taxon>
        <taxon>Eumeta</taxon>
    </lineage>
</organism>
<dbReference type="Proteomes" id="UP000299102">
    <property type="component" value="Unassembled WGS sequence"/>
</dbReference>
<keyword evidence="2" id="KW-1185">Reference proteome</keyword>
<dbReference type="AlphaFoldDB" id="A0A4C1TPP7"/>
<gene>
    <name evidence="1" type="ORF">EVAR_12537_1</name>
</gene>
<accession>A0A4C1TPP7</accession>
<reference evidence="1 2" key="1">
    <citation type="journal article" date="2019" name="Commun. Biol.">
        <title>The bagworm genome reveals a unique fibroin gene that provides high tensile strength.</title>
        <authorList>
            <person name="Kono N."/>
            <person name="Nakamura H."/>
            <person name="Ohtoshi R."/>
            <person name="Tomita M."/>
            <person name="Numata K."/>
            <person name="Arakawa K."/>
        </authorList>
    </citation>
    <scope>NUCLEOTIDE SEQUENCE [LARGE SCALE GENOMIC DNA]</scope>
</reference>
<dbReference type="EMBL" id="BGZK01000075">
    <property type="protein sequence ID" value="GBP15953.1"/>
    <property type="molecule type" value="Genomic_DNA"/>
</dbReference>
<proteinExistence type="predicted"/>
<name>A0A4C1TPP7_EUMVA</name>